<dbReference type="PANTHER" id="PTHR44757">
    <property type="entry name" value="DIGUANYLATE CYCLASE DGCP"/>
    <property type="match status" value="1"/>
</dbReference>
<evidence type="ECO:0000259" key="4">
    <source>
        <dbReference type="PROSITE" id="PS50112"/>
    </source>
</evidence>
<evidence type="ECO:0000259" key="3">
    <source>
        <dbReference type="PROSITE" id="PS50110"/>
    </source>
</evidence>
<reference evidence="5" key="1">
    <citation type="submission" date="2019-08" db="EMBL/GenBank/DDBJ databases">
        <authorList>
            <person name="Kucharzyk K."/>
            <person name="Murdoch R.W."/>
            <person name="Higgins S."/>
            <person name="Loffler F."/>
        </authorList>
    </citation>
    <scope>NUCLEOTIDE SEQUENCE</scope>
</reference>
<dbReference type="PANTHER" id="PTHR44757:SF2">
    <property type="entry name" value="BIOFILM ARCHITECTURE MAINTENANCE PROTEIN MBAA"/>
    <property type="match status" value="1"/>
</dbReference>
<dbReference type="SUPFAM" id="SSF55785">
    <property type="entry name" value="PYP-like sensor domain (PAS domain)"/>
    <property type="match status" value="2"/>
</dbReference>
<dbReference type="GO" id="GO:0016301">
    <property type="term" value="F:kinase activity"/>
    <property type="evidence" value="ECO:0007669"/>
    <property type="project" value="UniProtKB-KW"/>
</dbReference>
<dbReference type="Pfam" id="PF01590">
    <property type="entry name" value="GAF"/>
    <property type="match status" value="1"/>
</dbReference>
<feature type="domain" description="PAS" evidence="4">
    <location>
        <begin position="313"/>
        <end position="384"/>
    </location>
</feature>
<dbReference type="SMART" id="SM00091">
    <property type="entry name" value="PAS"/>
    <property type="match status" value="2"/>
</dbReference>
<accession>A0A644W8Z6</accession>
<dbReference type="Gene3D" id="3.30.450.40">
    <property type="match status" value="1"/>
</dbReference>
<evidence type="ECO:0000256" key="2">
    <source>
        <dbReference type="ARBA" id="ARBA00022777"/>
    </source>
</evidence>
<evidence type="ECO:0000256" key="1">
    <source>
        <dbReference type="ARBA" id="ARBA00022679"/>
    </source>
</evidence>
<evidence type="ECO:0000313" key="5">
    <source>
        <dbReference type="EMBL" id="MPL99976.1"/>
    </source>
</evidence>
<comment type="caution">
    <text evidence="5">The sequence shown here is derived from an EMBL/GenBank/DDBJ whole genome shotgun (WGS) entry which is preliminary data.</text>
</comment>
<dbReference type="SMART" id="SM00065">
    <property type="entry name" value="GAF"/>
    <property type="match status" value="1"/>
</dbReference>
<dbReference type="SUPFAM" id="SSF52172">
    <property type="entry name" value="CheY-like"/>
    <property type="match status" value="1"/>
</dbReference>
<keyword evidence="2" id="KW-0418">Kinase</keyword>
<dbReference type="GO" id="GO:0000160">
    <property type="term" value="P:phosphorelay signal transduction system"/>
    <property type="evidence" value="ECO:0007669"/>
    <property type="project" value="InterPro"/>
</dbReference>
<dbReference type="Pfam" id="PF00072">
    <property type="entry name" value="Response_reg"/>
    <property type="match status" value="1"/>
</dbReference>
<dbReference type="InterPro" id="IPR052155">
    <property type="entry name" value="Biofilm_reg_signaling"/>
</dbReference>
<dbReference type="PROSITE" id="PS50112">
    <property type="entry name" value="PAS"/>
    <property type="match status" value="2"/>
</dbReference>
<dbReference type="SUPFAM" id="SSF55781">
    <property type="entry name" value="GAF domain-like"/>
    <property type="match status" value="1"/>
</dbReference>
<name>A0A644W8Z6_9ZZZZ</name>
<dbReference type="CDD" id="cd00156">
    <property type="entry name" value="REC"/>
    <property type="match status" value="1"/>
</dbReference>
<dbReference type="InterPro" id="IPR000014">
    <property type="entry name" value="PAS"/>
</dbReference>
<dbReference type="Gene3D" id="3.40.50.2300">
    <property type="match status" value="1"/>
</dbReference>
<dbReference type="InterPro" id="IPR029016">
    <property type="entry name" value="GAF-like_dom_sf"/>
</dbReference>
<dbReference type="AlphaFoldDB" id="A0A644W8Z6"/>
<dbReference type="CDD" id="cd00130">
    <property type="entry name" value="PAS"/>
    <property type="match status" value="2"/>
</dbReference>
<feature type="domain" description="PAS" evidence="4">
    <location>
        <begin position="617"/>
        <end position="688"/>
    </location>
</feature>
<dbReference type="SMART" id="SM00448">
    <property type="entry name" value="REC"/>
    <property type="match status" value="1"/>
</dbReference>
<dbReference type="Gene3D" id="3.30.450.20">
    <property type="entry name" value="PAS domain"/>
    <property type="match status" value="2"/>
</dbReference>
<dbReference type="Pfam" id="PF13426">
    <property type="entry name" value="PAS_9"/>
    <property type="match status" value="2"/>
</dbReference>
<dbReference type="InterPro" id="IPR001789">
    <property type="entry name" value="Sig_transdc_resp-reg_receiver"/>
</dbReference>
<dbReference type="InterPro" id="IPR035965">
    <property type="entry name" value="PAS-like_dom_sf"/>
</dbReference>
<dbReference type="PROSITE" id="PS50110">
    <property type="entry name" value="RESPONSE_REGULATORY"/>
    <property type="match status" value="1"/>
</dbReference>
<protein>
    <recommendedName>
        <fullName evidence="6">PAS domain S-box protein</fullName>
    </recommendedName>
</protein>
<feature type="domain" description="Response regulatory" evidence="3">
    <location>
        <begin position="2"/>
        <end position="118"/>
    </location>
</feature>
<dbReference type="NCBIfam" id="TIGR00229">
    <property type="entry name" value="sensory_box"/>
    <property type="match status" value="2"/>
</dbReference>
<keyword evidence="1" id="KW-0808">Transferase</keyword>
<dbReference type="InterPro" id="IPR003018">
    <property type="entry name" value="GAF"/>
</dbReference>
<dbReference type="InterPro" id="IPR011006">
    <property type="entry name" value="CheY-like_superfamily"/>
</dbReference>
<proteinExistence type="predicted"/>
<gene>
    <name evidence="5" type="ORF">SDC9_46198</name>
</gene>
<dbReference type="EMBL" id="VSSQ01000700">
    <property type="protein sequence ID" value="MPL99976.1"/>
    <property type="molecule type" value="Genomic_DNA"/>
</dbReference>
<organism evidence="5">
    <name type="scientific">bioreactor metagenome</name>
    <dbReference type="NCBI Taxonomy" id="1076179"/>
    <lineage>
        <taxon>unclassified sequences</taxon>
        <taxon>metagenomes</taxon>
        <taxon>ecological metagenomes</taxon>
    </lineage>
</organism>
<evidence type="ECO:0008006" key="6">
    <source>
        <dbReference type="Google" id="ProtNLM"/>
    </source>
</evidence>
<sequence length="748" mass="86886">MKILIIEDDAGIAELVRFELEDLGYETVWANTFVDAERILEEVDVKLMLIDYKLAGEENAGDWLQRRIKSNLPIPAFIMSTGQGDERVAVEMMKLGARDYLVKDSMLMTRLPEVIKRVSNDVENEMKLKQADELIQKQLKFTQLLMNISTSFINLPLSEVENAVHDSLANISRFVNADQSYIVYYDFKNQIATLDYEWSKEGFTPRKEIYQTIPMEKMDNWIPRHLKGEVVYVYDVNKYDQQNVRDSVLKYGIKSVIAIPMMDNGKCLGYVSFDSICENHVYSESEQQLFKVFSQLLINIYKRRQYVEEIRQSGEKYRLLFEHNPEPMAIFDYDTLKFLEVNDAAITHYGYSREEFLTMSIKDMRPVEDETLLKNNIGKLLKSNQFRLTARHLKKNGEIIQVELTSSQINWNGKKAIHILVNDVTEKNIAQDKLQEKRDILKKVLDESTSFIQLQSGDINYDKITDMMVEISGAYIVAFNQYVNNGAEYMTKSVSGIGDFVRNSINILGFNLIEKKWKADPFVNTFKERTSIQVFSGIQDVVGKVLPKSVTQIIESTFNSGQVVVVSTCYNNQVLGDFVLIFNKGRELKNSEIVKLFSNQVGLFLVRIETEKAMRESEEKYRYLFENNPQPMWIYDVDSLSFLEVNNAAINHYGFSRKEFLSMTLFDICPPDDIPEFVKSIANIKDKKDHFTRRRHLTKNEEIIYVELTSTPILYDSRNARHVLVNDVTKRKKMEDELNRKMSELLDN</sequence>